<feature type="domain" description="HTH tetR-type" evidence="3">
    <location>
        <begin position="11"/>
        <end position="71"/>
    </location>
</feature>
<dbReference type="InterPro" id="IPR050109">
    <property type="entry name" value="HTH-type_TetR-like_transc_reg"/>
</dbReference>
<dbReference type="Pfam" id="PF00440">
    <property type="entry name" value="TetR_N"/>
    <property type="match status" value="1"/>
</dbReference>
<protein>
    <recommendedName>
        <fullName evidence="3">HTH tetR-type domain-containing protein</fullName>
    </recommendedName>
</protein>
<dbReference type="Gene3D" id="1.10.357.10">
    <property type="entry name" value="Tetracycline Repressor, domain 2"/>
    <property type="match status" value="1"/>
</dbReference>
<dbReference type="PANTHER" id="PTHR30055">
    <property type="entry name" value="HTH-TYPE TRANSCRIPTIONAL REGULATOR RUTR"/>
    <property type="match status" value="1"/>
</dbReference>
<gene>
    <name evidence="4" type="ORF">ROLI_039780</name>
</gene>
<dbReference type="Gene3D" id="1.10.10.60">
    <property type="entry name" value="Homeodomain-like"/>
    <property type="match status" value="1"/>
</dbReference>
<dbReference type="PRINTS" id="PR00455">
    <property type="entry name" value="HTHTETR"/>
</dbReference>
<dbReference type="Proteomes" id="UP001318682">
    <property type="component" value="Chromosome"/>
</dbReference>
<proteinExistence type="predicted"/>
<dbReference type="InterPro" id="IPR036271">
    <property type="entry name" value="Tet_transcr_reg_TetR-rel_C_sf"/>
</dbReference>
<sequence>MTTTVETIRKGRKFDQVLEGARQVFMADGFEGASVDDIARAANVSKATLYSYFPDKRFLFMEVATTECQRQSRDALDSIDMEAEPREVLLQTGQHFLRFITSKFGQQIFRICVAESDRFPELGQKFYSSGPAVFRAEMAAYFEQAEARGQLHIEDRILAVDQFGELCKADVWPRLMFGMTKVVTTAEIDRVVEGAVETFMARYGV</sequence>
<dbReference type="SUPFAM" id="SSF46689">
    <property type="entry name" value="Homeodomain-like"/>
    <property type="match status" value="1"/>
</dbReference>
<dbReference type="RefSeq" id="WP_187429328.1">
    <property type="nucleotide sequence ID" value="NZ_CP143423.1"/>
</dbReference>
<accession>A0ABZ2BYP6</accession>
<evidence type="ECO:0000256" key="1">
    <source>
        <dbReference type="ARBA" id="ARBA00023125"/>
    </source>
</evidence>
<dbReference type="InterPro" id="IPR023772">
    <property type="entry name" value="DNA-bd_HTH_TetR-type_CS"/>
</dbReference>
<evidence type="ECO:0000256" key="2">
    <source>
        <dbReference type="PROSITE-ProRule" id="PRU00335"/>
    </source>
</evidence>
<evidence type="ECO:0000313" key="4">
    <source>
        <dbReference type="EMBL" id="WVX50878.1"/>
    </source>
</evidence>
<dbReference type="SUPFAM" id="SSF48498">
    <property type="entry name" value="Tetracyclin repressor-like, C-terminal domain"/>
    <property type="match status" value="1"/>
</dbReference>
<name>A0ABZ2BYP6_9RHOB</name>
<dbReference type="PROSITE" id="PS50977">
    <property type="entry name" value="HTH_TETR_2"/>
    <property type="match status" value="1"/>
</dbReference>
<reference evidence="5" key="1">
    <citation type="submission" date="2024-01" db="EMBL/GenBank/DDBJ databases">
        <title>Roseobacter fucihabitans sp. nov., isolated from the brown alga Fucus spiralis.</title>
        <authorList>
            <person name="Hahnke S."/>
            <person name="Berger M."/>
            <person name="Schlingloff A."/>
            <person name="Athale I."/>
            <person name="Neumann-Schaal M."/>
            <person name="Adenaya A."/>
            <person name="Poehlein A."/>
            <person name="Daniel R."/>
            <person name="Pertersen J."/>
            <person name="Brinkhoff T."/>
        </authorList>
    </citation>
    <scope>NUCLEOTIDE SEQUENCE [LARGE SCALE GENOMIC DNA]</scope>
    <source>
        <strain evidence="5">B14</strain>
    </source>
</reference>
<evidence type="ECO:0000259" key="3">
    <source>
        <dbReference type="PROSITE" id="PS50977"/>
    </source>
</evidence>
<keyword evidence="1 2" id="KW-0238">DNA-binding</keyword>
<dbReference type="InterPro" id="IPR039536">
    <property type="entry name" value="TetR_C_Proteobacteria"/>
</dbReference>
<feature type="DNA-binding region" description="H-T-H motif" evidence="2">
    <location>
        <begin position="34"/>
        <end position="53"/>
    </location>
</feature>
<keyword evidence="5" id="KW-1185">Reference proteome</keyword>
<dbReference type="PANTHER" id="PTHR30055:SF146">
    <property type="entry name" value="HTH-TYPE TRANSCRIPTIONAL DUAL REGULATOR CECR"/>
    <property type="match status" value="1"/>
</dbReference>
<dbReference type="InterPro" id="IPR009057">
    <property type="entry name" value="Homeodomain-like_sf"/>
</dbReference>
<dbReference type="InterPro" id="IPR001647">
    <property type="entry name" value="HTH_TetR"/>
</dbReference>
<dbReference type="Pfam" id="PF14246">
    <property type="entry name" value="TetR_C_7"/>
    <property type="match status" value="1"/>
</dbReference>
<evidence type="ECO:0000313" key="5">
    <source>
        <dbReference type="Proteomes" id="UP001318682"/>
    </source>
</evidence>
<dbReference type="PROSITE" id="PS01081">
    <property type="entry name" value="HTH_TETR_1"/>
    <property type="match status" value="1"/>
</dbReference>
<dbReference type="EMBL" id="CP143423">
    <property type="protein sequence ID" value="WVX50878.1"/>
    <property type="molecule type" value="Genomic_DNA"/>
</dbReference>
<organism evidence="4 5">
    <name type="scientific">Roseobacter fucihabitans</name>
    <dbReference type="NCBI Taxonomy" id="1537242"/>
    <lineage>
        <taxon>Bacteria</taxon>
        <taxon>Pseudomonadati</taxon>
        <taxon>Pseudomonadota</taxon>
        <taxon>Alphaproteobacteria</taxon>
        <taxon>Rhodobacterales</taxon>
        <taxon>Roseobacteraceae</taxon>
        <taxon>Roseobacter</taxon>
    </lineage>
</organism>